<dbReference type="InterPro" id="IPR036186">
    <property type="entry name" value="Serpin_sf"/>
</dbReference>
<dbReference type="Gene3D" id="3.30.497.10">
    <property type="entry name" value="Antithrombin, subunit I, domain 2"/>
    <property type="match status" value="1"/>
</dbReference>
<name>A0A7J7HUG3_CAMSI</name>
<dbReference type="InterPro" id="IPR000215">
    <property type="entry name" value="Serpin_fam"/>
</dbReference>
<dbReference type="EMBL" id="JACBKZ010000003">
    <property type="protein sequence ID" value="KAF5955706.1"/>
    <property type="molecule type" value="Genomic_DNA"/>
</dbReference>
<protein>
    <recommendedName>
        <fullName evidence="3">Serpin domain-containing protein</fullName>
    </recommendedName>
</protein>
<sequence>MFLFLPDARDGLQDLLKEFESNLGFLQKDLRSNMDLEKLDEIWIPKFKFSYDFDVCGEMLDAGHSLPTNENPRDFTDMIHVPNSNAVRNSLLPQDSIFKQKKRLQKMEFCMRITKHLLLQEVGKSIKNNLVLSPLSINVVLNMVAARLAGPALEHVMGHLGFKTISDIHSNSSEIMAVAAGDGENGGPVFTMVNGVWVDKGFALNPSYEEVLREIFDCEFNTVDFQTQAEEVIEEVNTWAKKASRGLITNILEPGSLDPMTQLVLANGLYFKGTWSKKFDANLTRNRDFYLLNGDKISTPFMSSRKDYLFRSFNDFKVLKIPYHCGNFKSLDNTKIDDINTDDSDYDSDYDNTNDGTPRFSMFFLLPNKIDGLPNLLEKLNSDYGLLDQSLMNLWKAELDKFWIPKFKFSFGFEVCKAMEDMGVSLNVKSETVVSAILHKACVEIDEVGTEAAAITVSMLMGCSLYEPEKHNFVADHPFLFMIKEEVSGLVIFTGAVLNPAVSL</sequence>
<evidence type="ECO:0000313" key="5">
    <source>
        <dbReference type="Proteomes" id="UP000593564"/>
    </source>
</evidence>
<evidence type="ECO:0000256" key="2">
    <source>
        <dbReference type="RuleBase" id="RU000411"/>
    </source>
</evidence>
<dbReference type="AlphaFoldDB" id="A0A7J7HUG3"/>
<reference evidence="5" key="1">
    <citation type="journal article" date="2020" name="Nat. Commun.">
        <title>Genome assembly of wild tea tree DASZ reveals pedigree and selection history of tea varieties.</title>
        <authorList>
            <person name="Zhang W."/>
            <person name="Zhang Y."/>
            <person name="Qiu H."/>
            <person name="Guo Y."/>
            <person name="Wan H."/>
            <person name="Zhang X."/>
            <person name="Scossa F."/>
            <person name="Alseekh S."/>
            <person name="Zhang Q."/>
            <person name="Wang P."/>
            <person name="Xu L."/>
            <person name="Schmidt M.H."/>
            <person name="Jia X."/>
            <person name="Li D."/>
            <person name="Zhu A."/>
            <person name="Guo F."/>
            <person name="Chen W."/>
            <person name="Ni D."/>
            <person name="Usadel B."/>
            <person name="Fernie A.R."/>
            <person name="Wen W."/>
        </authorList>
    </citation>
    <scope>NUCLEOTIDE SEQUENCE [LARGE SCALE GENOMIC DNA]</scope>
    <source>
        <strain evidence="5">cv. G240</strain>
    </source>
</reference>
<accession>A0A7J7HUG3</accession>
<gene>
    <name evidence="4" type="ORF">HYC85_008562</name>
</gene>
<dbReference type="Proteomes" id="UP000593564">
    <property type="component" value="Unassembled WGS sequence"/>
</dbReference>
<evidence type="ECO:0000313" key="4">
    <source>
        <dbReference type="EMBL" id="KAF5955706.1"/>
    </source>
</evidence>
<organism evidence="4 5">
    <name type="scientific">Camellia sinensis</name>
    <name type="common">Tea plant</name>
    <name type="synonym">Thea sinensis</name>
    <dbReference type="NCBI Taxonomy" id="4442"/>
    <lineage>
        <taxon>Eukaryota</taxon>
        <taxon>Viridiplantae</taxon>
        <taxon>Streptophyta</taxon>
        <taxon>Embryophyta</taxon>
        <taxon>Tracheophyta</taxon>
        <taxon>Spermatophyta</taxon>
        <taxon>Magnoliopsida</taxon>
        <taxon>eudicotyledons</taxon>
        <taxon>Gunneridae</taxon>
        <taxon>Pentapetalae</taxon>
        <taxon>asterids</taxon>
        <taxon>Ericales</taxon>
        <taxon>Theaceae</taxon>
        <taxon>Camellia</taxon>
    </lineage>
</organism>
<dbReference type="InterPro" id="IPR042185">
    <property type="entry name" value="Serpin_sf_2"/>
</dbReference>
<comment type="caution">
    <text evidence="4">The sequence shown here is derived from an EMBL/GenBank/DDBJ whole genome shotgun (WGS) entry which is preliminary data.</text>
</comment>
<dbReference type="PANTHER" id="PTHR11461">
    <property type="entry name" value="SERINE PROTEASE INHIBITOR, SERPIN"/>
    <property type="match status" value="1"/>
</dbReference>
<dbReference type="SMART" id="SM00093">
    <property type="entry name" value="SERPIN"/>
    <property type="match status" value="1"/>
</dbReference>
<dbReference type="Pfam" id="PF00079">
    <property type="entry name" value="Serpin"/>
    <property type="match status" value="2"/>
</dbReference>
<dbReference type="InterPro" id="IPR042178">
    <property type="entry name" value="Serpin_sf_1"/>
</dbReference>
<dbReference type="PROSITE" id="PS00284">
    <property type="entry name" value="SERPIN"/>
    <property type="match status" value="1"/>
</dbReference>
<keyword evidence="5" id="KW-1185">Reference proteome</keyword>
<dbReference type="GO" id="GO:0005615">
    <property type="term" value="C:extracellular space"/>
    <property type="evidence" value="ECO:0007669"/>
    <property type="project" value="InterPro"/>
</dbReference>
<dbReference type="SUPFAM" id="SSF56574">
    <property type="entry name" value="Serpins"/>
    <property type="match status" value="2"/>
</dbReference>
<dbReference type="PANTHER" id="PTHR11461:SF315">
    <property type="entry name" value="SERPIN-Z3-LIKE"/>
    <property type="match status" value="1"/>
</dbReference>
<evidence type="ECO:0000256" key="1">
    <source>
        <dbReference type="ARBA" id="ARBA00009500"/>
    </source>
</evidence>
<dbReference type="InterPro" id="IPR023795">
    <property type="entry name" value="Serpin_CS"/>
</dbReference>
<dbReference type="GO" id="GO:0004867">
    <property type="term" value="F:serine-type endopeptidase inhibitor activity"/>
    <property type="evidence" value="ECO:0007669"/>
    <property type="project" value="InterPro"/>
</dbReference>
<evidence type="ECO:0000259" key="3">
    <source>
        <dbReference type="SMART" id="SM00093"/>
    </source>
</evidence>
<proteinExistence type="inferred from homology"/>
<dbReference type="InterPro" id="IPR023796">
    <property type="entry name" value="Serpin_dom"/>
</dbReference>
<dbReference type="CDD" id="cd02043">
    <property type="entry name" value="serpinP_plants"/>
    <property type="match status" value="1"/>
</dbReference>
<feature type="domain" description="Serpin" evidence="3">
    <location>
        <begin position="116"/>
        <end position="500"/>
    </location>
</feature>
<comment type="similarity">
    <text evidence="1 2">Belongs to the serpin family.</text>
</comment>
<reference evidence="4 5" key="2">
    <citation type="submission" date="2020-07" db="EMBL/GenBank/DDBJ databases">
        <title>Genome assembly of wild tea tree DASZ reveals pedigree and selection history of tea varieties.</title>
        <authorList>
            <person name="Zhang W."/>
        </authorList>
    </citation>
    <scope>NUCLEOTIDE SEQUENCE [LARGE SCALE GENOMIC DNA]</scope>
    <source>
        <strain evidence="5">cv. G240</strain>
        <tissue evidence="4">Leaf</tissue>
    </source>
</reference>
<dbReference type="Gene3D" id="2.30.39.10">
    <property type="entry name" value="Alpha-1-antitrypsin, domain 1"/>
    <property type="match status" value="2"/>
</dbReference>